<keyword evidence="4" id="KW-1185">Reference proteome</keyword>
<organism evidence="2 4">
    <name type="scientific">Trifolium medium</name>
    <dbReference type="NCBI Taxonomy" id="97028"/>
    <lineage>
        <taxon>Eukaryota</taxon>
        <taxon>Viridiplantae</taxon>
        <taxon>Streptophyta</taxon>
        <taxon>Embryophyta</taxon>
        <taxon>Tracheophyta</taxon>
        <taxon>Spermatophyta</taxon>
        <taxon>Magnoliopsida</taxon>
        <taxon>eudicotyledons</taxon>
        <taxon>Gunneridae</taxon>
        <taxon>Pentapetalae</taxon>
        <taxon>rosids</taxon>
        <taxon>fabids</taxon>
        <taxon>Fabales</taxon>
        <taxon>Fabaceae</taxon>
        <taxon>Papilionoideae</taxon>
        <taxon>50 kb inversion clade</taxon>
        <taxon>NPAAA clade</taxon>
        <taxon>Hologalegina</taxon>
        <taxon>IRL clade</taxon>
        <taxon>Trifolieae</taxon>
        <taxon>Trifolium</taxon>
    </lineage>
</organism>
<dbReference type="EMBL" id="LXQA010001022">
    <property type="protein sequence ID" value="MCH80407.1"/>
    <property type="molecule type" value="Genomic_DNA"/>
</dbReference>
<proteinExistence type="predicted"/>
<gene>
    <name evidence="1" type="ORF">A2U01_0001175</name>
    <name evidence="2" type="ORF">A2U01_0009595</name>
    <name evidence="3" type="ORF">A2U01_0009687</name>
</gene>
<dbReference type="EMBL" id="LXQA010014868">
    <property type="protein sequence ID" value="MCH88794.1"/>
    <property type="molecule type" value="Genomic_DNA"/>
</dbReference>
<reference evidence="2 4" key="1">
    <citation type="journal article" date="2018" name="Front. Plant Sci.">
        <title>Red Clover (Trifolium pratense) and Zigzag Clover (T. medium) - A Picture of Genomic Similarities and Differences.</title>
        <authorList>
            <person name="Dluhosova J."/>
            <person name="Istvanek J."/>
            <person name="Nedelnik J."/>
            <person name="Repkova J."/>
        </authorList>
    </citation>
    <scope>NUCLEOTIDE SEQUENCE [LARGE SCALE GENOMIC DNA]</scope>
    <source>
        <strain evidence="2">10/8</strain>
        <strain evidence="4">cv. 10/8</strain>
        <tissue evidence="2">Leaf</tissue>
    </source>
</reference>
<dbReference type="EMBL" id="LXQA010014678">
    <property type="protein sequence ID" value="MCH88704.1"/>
    <property type="molecule type" value="Genomic_DNA"/>
</dbReference>
<evidence type="ECO:0000313" key="4">
    <source>
        <dbReference type="Proteomes" id="UP000265520"/>
    </source>
</evidence>
<comment type="caution">
    <text evidence="2">The sequence shown here is derived from an EMBL/GenBank/DDBJ whole genome shotgun (WGS) entry which is preliminary data.</text>
</comment>
<accession>A0A392MR02</accession>
<name>A0A392MR02_9FABA</name>
<sequence>MPVPTTFLASHPINSFASIDPAHRPNLTVRHSAMCLYVQLLYLNRLSLLVPVLILSDNCPPPNSELNIAPSDTIQTIDPPKIGPITYEIFSNGIMSNTDGRFTVTKQAFTL</sequence>
<dbReference type="AlphaFoldDB" id="A0A392MR02"/>
<evidence type="ECO:0000313" key="3">
    <source>
        <dbReference type="EMBL" id="MCH88794.1"/>
    </source>
</evidence>
<protein>
    <submittedName>
        <fullName evidence="2">Uncharacterized protein</fullName>
    </submittedName>
</protein>
<evidence type="ECO:0000313" key="1">
    <source>
        <dbReference type="EMBL" id="MCH80407.1"/>
    </source>
</evidence>
<dbReference type="Proteomes" id="UP000265520">
    <property type="component" value="Unassembled WGS sequence"/>
</dbReference>
<evidence type="ECO:0000313" key="2">
    <source>
        <dbReference type="EMBL" id="MCH88704.1"/>
    </source>
</evidence>